<reference evidence="1 2" key="1">
    <citation type="submission" date="2015-01" db="EMBL/GenBank/DDBJ databases">
        <title>Evolution of Trichinella species and genotypes.</title>
        <authorList>
            <person name="Korhonen P.K."/>
            <person name="Edoardo P."/>
            <person name="Giuseppe L.R."/>
            <person name="Gasser R.B."/>
        </authorList>
    </citation>
    <scope>NUCLEOTIDE SEQUENCE [LARGE SCALE GENOMIC DNA]</scope>
    <source>
        <strain evidence="1">ISS141</strain>
    </source>
</reference>
<name>A0A0V0YPA5_TRIPS</name>
<comment type="caution">
    <text evidence="1">The sequence shown here is derived from an EMBL/GenBank/DDBJ whole genome shotgun (WGS) entry which is preliminary data.</text>
</comment>
<dbReference type="EMBL" id="JYDU01000001">
    <property type="protein sequence ID" value="KRY01912.1"/>
    <property type="molecule type" value="Genomic_DNA"/>
</dbReference>
<proteinExistence type="predicted"/>
<dbReference type="AlphaFoldDB" id="A0A0V0YPA5"/>
<protein>
    <recommendedName>
        <fullName evidence="3">C2H2-type domain-containing protein</fullName>
    </recommendedName>
</protein>
<accession>A0A0V0YPA5</accession>
<dbReference type="Proteomes" id="UP000054815">
    <property type="component" value="Unassembled WGS sequence"/>
</dbReference>
<dbReference type="STRING" id="6337.A0A0V0YPA5"/>
<evidence type="ECO:0000313" key="2">
    <source>
        <dbReference type="Proteomes" id="UP000054815"/>
    </source>
</evidence>
<sequence>MGDDGAAVTTRRCSLQNPGTNSSWMRAACGITSGRDVCSKRNTVAGSAWLCSLVRALGARTFGCTATTSVCMPGMRPRAGQCRKAWTSLVHPLRRPLRHAGLDLSGMLEVLQRPQLTFGALDPRARGEAVLLPAVCETVARDFSFRPTLPAEALPVLYYSCGIVNCSWKTSAREDLKNDHCEEHVKQKVHLIRCCSCGWLFQTEQDLVVSHQQLFHKIVPIDEL</sequence>
<evidence type="ECO:0008006" key="3">
    <source>
        <dbReference type="Google" id="ProtNLM"/>
    </source>
</evidence>
<organism evidence="1 2">
    <name type="scientific">Trichinella pseudospiralis</name>
    <name type="common">Parasitic roundworm</name>
    <dbReference type="NCBI Taxonomy" id="6337"/>
    <lineage>
        <taxon>Eukaryota</taxon>
        <taxon>Metazoa</taxon>
        <taxon>Ecdysozoa</taxon>
        <taxon>Nematoda</taxon>
        <taxon>Enoplea</taxon>
        <taxon>Dorylaimia</taxon>
        <taxon>Trichinellida</taxon>
        <taxon>Trichinellidae</taxon>
        <taxon>Trichinella</taxon>
    </lineage>
</organism>
<gene>
    <name evidence="1" type="ORF">T4E_12323</name>
</gene>
<evidence type="ECO:0000313" key="1">
    <source>
        <dbReference type="EMBL" id="KRY01912.1"/>
    </source>
</evidence>